<protein>
    <recommendedName>
        <fullName evidence="7">G-protein coupled receptors family 1 profile domain-containing protein</fullName>
    </recommendedName>
</protein>
<dbReference type="PROSITE" id="PS50262">
    <property type="entry name" value="G_PROTEIN_RECEP_F1_2"/>
    <property type="match status" value="1"/>
</dbReference>
<name>A0A016VCK7_9BILA</name>
<dbReference type="STRING" id="53326.A0A016VCK7"/>
<feature type="transmembrane region" description="Helical" evidence="6">
    <location>
        <begin position="108"/>
        <end position="130"/>
    </location>
</feature>
<gene>
    <name evidence="8" type="primary">Acey_s0012.g1622</name>
    <name evidence="8" type="synonym">Acey-dmsr-2</name>
    <name evidence="8" type="ORF">Y032_0012g1622</name>
</gene>
<dbReference type="PANTHER" id="PTHR46273">
    <property type="entry name" value="MYOSUPPRESSIN RECEPTOR 1, ISOFORM B-RELATED"/>
    <property type="match status" value="1"/>
</dbReference>
<proteinExistence type="predicted"/>
<feature type="domain" description="G-protein coupled receptors family 1 profile" evidence="7">
    <location>
        <begin position="49"/>
        <end position="333"/>
    </location>
</feature>
<evidence type="ECO:0000256" key="6">
    <source>
        <dbReference type="SAM" id="Phobius"/>
    </source>
</evidence>
<comment type="subcellular location">
    <subcellularLocation>
        <location evidence="1">Membrane</location>
    </subcellularLocation>
</comment>
<evidence type="ECO:0000256" key="2">
    <source>
        <dbReference type="ARBA" id="ARBA00022692"/>
    </source>
</evidence>
<comment type="caution">
    <text evidence="8">The sequence shown here is derived from an EMBL/GenBank/DDBJ whole genome shotgun (WGS) entry which is preliminary data.</text>
</comment>
<feature type="transmembrane region" description="Helical" evidence="6">
    <location>
        <begin position="36"/>
        <end position="57"/>
    </location>
</feature>
<evidence type="ECO:0000313" key="8">
    <source>
        <dbReference type="EMBL" id="EYC24986.1"/>
    </source>
</evidence>
<feature type="compositionally biased region" description="Basic and acidic residues" evidence="5">
    <location>
        <begin position="391"/>
        <end position="402"/>
    </location>
</feature>
<dbReference type="Pfam" id="PF10324">
    <property type="entry name" value="7TM_GPCR_Srw"/>
    <property type="match status" value="1"/>
</dbReference>
<dbReference type="InterPro" id="IPR017452">
    <property type="entry name" value="GPCR_Rhodpsn_7TM"/>
</dbReference>
<keyword evidence="3 6" id="KW-1133">Transmembrane helix</keyword>
<feature type="transmembrane region" description="Helical" evidence="6">
    <location>
        <begin position="69"/>
        <end position="88"/>
    </location>
</feature>
<dbReference type="AlphaFoldDB" id="A0A016VCK7"/>
<dbReference type="GO" id="GO:0005886">
    <property type="term" value="C:plasma membrane"/>
    <property type="evidence" value="ECO:0007669"/>
    <property type="project" value="TreeGrafter"/>
</dbReference>
<evidence type="ECO:0000256" key="1">
    <source>
        <dbReference type="ARBA" id="ARBA00004370"/>
    </source>
</evidence>
<dbReference type="InterPro" id="IPR019427">
    <property type="entry name" value="7TM_GPCR_serpentine_rcpt_Srw"/>
</dbReference>
<feature type="transmembrane region" description="Helical" evidence="6">
    <location>
        <begin position="320"/>
        <end position="340"/>
    </location>
</feature>
<dbReference type="InterPro" id="IPR000276">
    <property type="entry name" value="GPCR_Rhodpsn"/>
</dbReference>
<evidence type="ECO:0000256" key="4">
    <source>
        <dbReference type="ARBA" id="ARBA00023136"/>
    </source>
</evidence>
<dbReference type="GO" id="GO:0008528">
    <property type="term" value="F:G protein-coupled peptide receptor activity"/>
    <property type="evidence" value="ECO:0007669"/>
    <property type="project" value="InterPro"/>
</dbReference>
<dbReference type="EMBL" id="JARK01001348">
    <property type="protein sequence ID" value="EYC24986.1"/>
    <property type="molecule type" value="Genomic_DNA"/>
</dbReference>
<dbReference type="PRINTS" id="PR00237">
    <property type="entry name" value="GPCRRHODOPSN"/>
</dbReference>
<evidence type="ECO:0000256" key="5">
    <source>
        <dbReference type="SAM" id="MobiDB-lite"/>
    </source>
</evidence>
<sequence length="409" mass="46588">MSCMGLALNASERLQLRDYYRQILDPFTAVFSEIHAYLYVFLCVVGVFANIAIVVVLLRPAMRRSPFNLFLICIAICDATLMATYLLYKHVELCHPWFFSHAWMIYTKFYAMFSVFVHSASLWFTVNMAVMRYLVLYRGSHSHTRLPPCNSYPAACIAIVIGAVIALIGSLPNMLRYKIELVREMPVPKICLSSKYRSSWTESSTIYKYDLLQPSWWDCHWERINFWMAACVLKLIPCVLLTVFMTLLVRMLIEARERRLRLCGGVAMGNSQAERTTAMLTGIVAVFLVTELPQGILGLAAGVNPRLMFITIPLGNFFDLLSLINSAVNFVLCALMSHVFRREFLQTFSMCCPQSSENHSGAPITKPNKKSLFASLTPLRKAKGFLPVPTNEREERRADDRNQQITRQG</sequence>
<dbReference type="InterPro" id="IPR053219">
    <property type="entry name" value="GPCR_Dmsr-1"/>
</dbReference>
<dbReference type="Proteomes" id="UP000024635">
    <property type="component" value="Unassembled WGS sequence"/>
</dbReference>
<keyword evidence="4 6" id="KW-0472">Membrane</keyword>
<feature type="transmembrane region" description="Helical" evidence="6">
    <location>
        <begin position="278"/>
        <end position="300"/>
    </location>
</feature>
<feature type="transmembrane region" description="Helical" evidence="6">
    <location>
        <begin position="226"/>
        <end position="249"/>
    </location>
</feature>
<feature type="transmembrane region" description="Helical" evidence="6">
    <location>
        <begin position="151"/>
        <end position="171"/>
    </location>
</feature>
<dbReference type="PANTHER" id="PTHR46273:SF4">
    <property type="entry name" value="AT19640P"/>
    <property type="match status" value="1"/>
</dbReference>
<organism evidence="8 9">
    <name type="scientific">Ancylostoma ceylanicum</name>
    <dbReference type="NCBI Taxonomy" id="53326"/>
    <lineage>
        <taxon>Eukaryota</taxon>
        <taxon>Metazoa</taxon>
        <taxon>Ecdysozoa</taxon>
        <taxon>Nematoda</taxon>
        <taxon>Chromadorea</taxon>
        <taxon>Rhabditida</taxon>
        <taxon>Rhabditina</taxon>
        <taxon>Rhabditomorpha</taxon>
        <taxon>Strongyloidea</taxon>
        <taxon>Ancylostomatidae</taxon>
        <taxon>Ancylostomatinae</taxon>
        <taxon>Ancylostoma</taxon>
    </lineage>
</organism>
<evidence type="ECO:0000259" key="7">
    <source>
        <dbReference type="PROSITE" id="PS50262"/>
    </source>
</evidence>
<dbReference type="CDD" id="cd14978">
    <property type="entry name" value="7tmA_FMRFamide_R-like"/>
    <property type="match status" value="1"/>
</dbReference>
<keyword evidence="9" id="KW-1185">Reference proteome</keyword>
<reference evidence="9" key="1">
    <citation type="journal article" date="2015" name="Nat. Genet.">
        <title>The genome and transcriptome of the zoonotic hookworm Ancylostoma ceylanicum identify infection-specific gene families.</title>
        <authorList>
            <person name="Schwarz E.M."/>
            <person name="Hu Y."/>
            <person name="Antoshechkin I."/>
            <person name="Miller M.M."/>
            <person name="Sternberg P.W."/>
            <person name="Aroian R.V."/>
        </authorList>
    </citation>
    <scope>NUCLEOTIDE SEQUENCE</scope>
    <source>
        <strain evidence="9">HY135</strain>
    </source>
</reference>
<feature type="region of interest" description="Disordered" evidence="5">
    <location>
        <begin position="383"/>
        <end position="409"/>
    </location>
</feature>
<dbReference type="Gene3D" id="1.20.1070.10">
    <property type="entry name" value="Rhodopsin 7-helix transmembrane proteins"/>
    <property type="match status" value="1"/>
</dbReference>
<evidence type="ECO:0000256" key="3">
    <source>
        <dbReference type="ARBA" id="ARBA00022989"/>
    </source>
</evidence>
<dbReference type="OrthoDB" id="5864054at2759"/>
<accession>A0A016VCK7</accession>
<dbReference type="SUPFAM" id="SSF81321">
    <property type="entry name" value="Family A G protein-coupled receptor-like"/>
    <property type="match status" value="1"/>
</dbReference>
<evidence type="ECO:0000313" key="9">
    <source>
        <dbReference type="Proteomes" id="UP000024635"/>
    </source>
</evidence>
<keyword evidence="2 6" id="KW-0812">Transmembrane</keyword>